<comment type="caution">
    <text evidence="1">The sequence shown here is derived from an EMBL/GenBank/DDBJ whole genome shotgun (WGS) entry which is preliminary data.</text>
</comment>
<evidence type="ECO:0000313" key="1">
    <source>
        <dbReference type="EMBL" id="KAH6924532.1"/>
    </source>
</evidence>
<gene>
    <name evidence="1" type="ORF">HPB50_019325</name>
</gene>
<proteinExistence type="predicted"/>
<accession>A0ACB7RUG8</accession>
<evidence type="ECO:0000313" key="2">
    <source>
        <dbReference type="Proteomes" id="UP000821845"/>
    </source>
</evidence>
<keyword evidence="2" id="KW-1185">Reference proteome</keyword>
<sequence>MCESFPLRHPRNSRQAAPPHLLGANNERRKAKLRAGDLGEEEIELASRGSQQGDVIPPPCSTLPRSDCANSYHADINMFVQTTSTDCLRQLHQHLLLKRQRRAGRARPVRSYRYHRRLSSFCMPEVFEILLYRPIQRGCMPSGWKPIAQCEINLHTGNGCVIPWDKLHTYPRHHHPVQKVLRQDHRQARSQY</sequence>
<reference evidence="1" key="1">
    <citation type="submission" date="2020-05" db="EMBL/GenBank/DDBJ databases">
        <title>Large-scale comparative analyses of tick genomes elucidate their genetic diversity and vector capacities.</title>
        <authorList>
            <person name="Jia N."/>
            <person name="Wang J."/>
            <person name="Shi W."/>
            <person name="Du L."/>
            <person name="Sun Y."/>
            <person name="Zhan W."/>
            <person name="Jiang J."/>
            <person name="Wang Q."/>
            <person name="Zhang B."/>
            <person name="Ji P."/>
            <person name="Sakyi L.B."/>
            <person name="Cui X."/>
            <person name="Yuan T."/>
            <person name="Jiang B."/>
            <person name="Yang W."/>
            <person name="Lam T.T.-Y."/>
            <person name="Chang Q."/>
            <person name="Ding S."/>
            <person name="Wang X."/>
            <person name="Zhu J."/>
            <person name="Ruan X."/>
            <person name="Zhao L."/>
            <person name="Wei J."/>
            <person name="Que T."/>
            <person name="Du C."/>
            <person name="Cheng J."/>
            <person name="Dai P."/>
            <person name="Han X."/>
            <person name="Huang E."/>
            <person name="Gao Y."/>
            <person name="Liu J."/>
            <person name="Shao H."/>
            <person name="Ye R."/>
            <person name="Li L."/>
            <person name="Wei W."/>
            <person name="Wang X."/>
            <person name="Wang C."/>
            <person name="Yang T."/>
            <person name="Huo Q."/>
            <person name="Li W."/>
            <person name="Guo W."/>
            <person name="Chen H."/>
            <person name="Zhou L."/>
            <person name="Ni X."/>
            <person name="Tian J."/>
            <person name="Zhou Y."/>
            <person name="Sheng Y."/>
            <person name="Liu T."/>
            <person name="Pan Y."/>
            <person name="Xia L."/>
            <person name="Li J."/>
            <person name="Zhao F."/>
            <person name="Cao W."/>
        </authorList>
    </citation>
    <scope>NUCLEOTIDE SEQUENCE</scope>
    <source>
        <strain evidence="1">Hyas-2018</strain>
    </source>
</reference>
<name>A0ACB7RUG8_HYAAI</name>
<organism evidence="1 2">
    <name type="scientific">Hyalomma asiaticum</name>
    <name type="common">Tick</name>
    <dbReference type="NCBI Taxonomy" id="266040"/>
    <lineage>
        <taxon>Eukaryota</taxon>
        <taxon>Metazoa</taxon>
        <taxon>Ecdysozoa</taxon>
        <taxon>Arthropoda</taxon>
        <taxon>Chelicerata</taxon>
        <taxon>Arachnida</taxon>
        <taxon>Acari</taxon>
        <taxon>Parasitiformes</taxon>
        <taxon>Ixodida</taxon>
        <taxon>Ixodoidea</taxon>
        <taxon>Ixodidae</taxon>
        <taxon>Hyalomminae</taxon>
        <taxon>Hyalomma</taxon>
    </lineage>
</organism>
<dbReference type="EMBL" id="CM023488">
    <property type="protein sequence ID" value="KAH6924532.1"/>
    <property type="molecule type" value="Genomic_DNA"/>
</dbReference>
<protein>
    <submittedName>
        <fullName evidence="1">Uncharacterized protein</fullName>
    </submittedName>
</protein>
<dbReference type="Proteomes" id="UP000821845">
    <property type="component" value="Chromosome 8"/>
</dbReference>